<accession>A0A1G6JLX7</accession>
<evidence type="ECO:0000313" key="2">
    <source>
        <dbReference type="Proteomes" id="UP000199455"/>
    </source>
</evidence>
<dbReference type="Proteomes" id="UP000199455">
    <property type="component" value="Unassembled WGS sequence"/>
</dbReference>
<keyword evidence="2" id="KW-1185">Reference proteome</keyword>
<dbReference type="EMBL" id="FMZH01000001">
    <property type="protein sequence ID" value="SDC19668.1"/>
    <property type="molecule type" value="Genomic_DNA"/>
</dbReference>
<dbReference type="RefSeq" id="WP_090764098.1">
    <property type="nucleotide sequence ID" value="NZ_FMZH01000001.1"/>
</dbReference>
<organism evidence="1 2">
    <name type="scientific">Pedobacter soli</name>
    <dbReference type="NCBI Taxonomy" id="390242"/>
    <lineage>
        <taxon>Bacteria</taxon>
        <taxon>Pseudomonadati</taxon>
        <taxon>Bacteroidota</taxon>
        <taxon>Sphingobacteriia</taxon>
        <taxon>Sphingobacteriales</taxon>
        <taxon>Sphingobacteriaceae</taxon>
        <taxon>Pedobacter</taxon>
    </lineage>
</organism>
<dbReference type="AlphaFoldDB" id="A0A1G6JLX7"/>
<evidence type="ECO:0000313" key="1">
    <source>
        <dbReference type="EMBL" id="SDC19668.1"/>
    </source>
</evidence>
<proteinExistence type="predicted"/>
<reference evidence="2" key="1">
    <citation type="submission" date="2016-10" db="EMBL/GenBank/DDBJ databases">
        <authorList>
            <person name="Varghese N."/>
            <person name="Submissions S."/>
        </authorList>
    </citation>
    <scope>NUCLEOTIDE SEQUENCE [LARGE SCALE GENOMIC DNA]</scope>
    <source>
        <strain evidence="2">DSM 18609</strain>
    </source>
</reference>
<name>A0A1G6JLX7_9SPHI</name>
<dbReference type="STRING" id="390242.SAMN04488024_101494"/>
<sequence length="98" mass="10874">MENKYAVTLSLLVPVGLHTYGSFFLGTDRREAKNIFGMLKGKTEPIQGCCIQMELCEEISGITISIAVLHCCSENLKDNIAVISREVFRISQLERGHG</sequence>
<gene>
    <name evidence="1" type="ORF">SAMN04488024_101494</name>
</gene>
<protein>
    <submittedName>
        <fullName evidence="1">Uncharacterized protein</fullName>
    </submittedName>
</protein>